<dbReference type="SUPFAM" id="SSF56349">
    <property type="entry name" value="DNA breaking-rejoining enzymes"/>
    <property type="match status" value="1"/>
</dbReference>
<dbReference type="InterPro" id="IPR013762">
    <property type="entry name" value="Integrase-like_cat_sf"/>
</dbReference>
<evidence type="ECO:0000313" key="2">
    <source>
        <dbReference type="EMBL" id="SHK95873.1"/>
    </source>
</evidence>
<dbReference type="GO" id="GO:0006310">
    <property type="term" value="P:DNA recombination"/>
    <property type="evidence" value="ECO:0007669"/>
    <property type="project" value="UniProtKB-KW"/>
</dbReference>
<dbReference type="STRING" id="1054996.SAMN05444414_10343"/>
<evidence type="ECO:0000313" key="3">
    <source>
        <dbReference type="Proteomes" id="UP000184191"/>
    </source>
</evidence>
<keyword evidence="1" id="KW-0233">DNA recombination</keyword>
<protein>
    <recommendedName>
        <fullName evidence="4">Phage integrase family protein</fullName>
    </recommendedName>
</protein>
<dbReference type="InterPro" id="IPR011010">
    <property type="entry name" value="DNA_brk_join_enz"/>
</dbReference>
<keyword evidence="3" id="KW-1185">Reference proteome</keyword>
<evidence type="ECO:0008006" key="4">
    <source>
        <dbReference type="Google" id="ProtNLM"/>
    </source>
</evidence>
<name>A0A1M6WQ29_9RHOB</name>
<sequence length="131" mass="14732">MRLAPSSLRHLVWADIMSLNAIGTGQRIGDVVKMKWEHFSDEGFDFTQGKTDKPLWIPLTDRLKAHLDGLARTDGTVVTDAKGRPVSYRIVAEEIHERHPLCRHITNRQIEDLIASKLVTPEQVRAAGLQA</sequence>
<dbReference type="EMBL" id="FRBN01000003">
    <property type="protein sequence ID" value="SHK95873.1"/>
    <property type="molecule type" value="Genomic_DNA"/>
</dbReference>
<dbReference type="Gene3D" id="1.10.443.10">
    <property type="entry name" value="Intergrase catalytic core"/>
    <property type="match status" value="1"/>
</dbReference>
<dbReference type="GO" id="GO:0015074">
    <property type="term" value="P:DNA integration"/>
    <property type="evidence" value="ECO:0007669"/>
    <property type="project" value="InterPro"/>
</dbReference>
<gene>
    <name evidence="2" type="ORF">SAMN05444414_10343</name>
</gene>
<evidence type="ECO:0000256" key="1">
    <source>
        <dbReference type="ARBA" id="ARBA00023172"/>
    </source>
</evidence>
<organism evidence="2 3">
    <name type="scientific">Roseovarius marisflavi</name>
    <dbReference type="NCBI Taxonomy" id="1054996"/>
    <lineage>
        <taxon>Bacteria</taxon>
        <taxon>Pseudomonadati</taxon>
        <taxon>Pseudomonadota</taxon>
        <taxon>Alphaproteobacteria</taxon>
        <taxon>Rhodobacterales</taxon>
        <taxon>Roseobacteraceae</taxon>
        <taxon>Roseovarius</taxon>
    </lineage>
</organism>
<dbReference type="Proteomes" id="UP000184191">
    <property type="component" value="Unassembled WGS sequence"/>
</dbReference>
<proteinExistence type="predicted"/>
<dbReference type="GO" id="GO:0003677">
    <property type="term" value="F:DNA binding"/>
    <property type="evidence" value="ECO:0007669"/>
    <property type="project" value="InterPro"/>
</dbReference>
<reference evidence="3" key="1">
    <citation type="submission" date="2016-11" db="EMBL/GenBank/DDBJ databases">
        <authorList>
            <person name="Varghese N."/>
            <person name="Submissions S."/>
        </authorList>
    </citation>
    <scope>NUCLEOTIDE SEQUENCE [LARGE SCALE GENOMIC DNA]</scope>
    <source>
        <strain evidence="3">DSM 29327</strain>
    </source>
</reference>
<accession>A0A1M6WQ29</accession>
<dbReference type="AlphaFoldDB" id="A0A1M6WQ29"/>